<keyword evidence="3" id="KW-1185">Reference proteome</keyword>
<dbReference type="PANTHER" id="PTHR21043">
    <property type="entry name" value="IOJAP SUPERFAMILY ORTHOLOG"/>
    <property type="match status" value="1"/>
</dbReference>
<dbReference type="SUPFAM" id="SSF81301">
    <property type="entry name" value="Nucleotidyltransferase"/>
    <property type="match status" value="1"/>
</dbReference>
<proteinExistence type="inferred from homology"/>
<dbReference type="OrthoDB" id="21330at2759"/>
<dbReference type="InterPro" id="IPR004394">
    <property type="entry name" value="Iojap/RsfS/C7orf30"/>
</dbReference>
<name>A0A9N9FVP4_9GLOM</name>
<dbReference type="Proteomes" id="UP000789739">
    <property type="component" value="Unassembled WGS sequence"/>
</dbReference>
<dbReference type="NCBIfam" id="TIGR00090">
    <property type="entry name" value="rsfS_iojap_ybeB"/>
    <property type="match status" value="1"/>
</dbReference>
<dbReference type="EMBL" id="CAJVPI010000693">
    <property type="protein sequence ID" value="CAG8563405.1"/>
    <property type="molecule type" value="Genomic_DNA"/>
</dbReference>
<dbReference type="PANTHER" id="PTHR21043:SF0">
    <property type="entry name" value="MITOCHONDRIAL ASSEMBLY OF RIBOSOMAL LARGE SUBUNIT PROTEIN 1"/>
    <property type="match status" value="1"/>
</dbReference>
<accession>A0A9N9FVP4</accession>
<sequence>MLRLVRPTITKLNLLRSLSSGTKLFASSYSTSKSPQSTDEASLLASKFKHDIEVLKPYFRPDSAELDIIPSVEDLAFPEKYFLAEKAARDAGIVLEKKALSGSNVMDIAKILEDEGMDDVTVLDVRAKCDWTSWMIIATGKSVRHMSGVVDDVYKAFKSFIKKNRDKSDLQSASDNVYPIVEGRDSEDWILVDCGDVVLHLFMPEARSMYDLESLWGSIPESVTAGQTMAGNVRKSLDEYDPKFKKRPPLPV</sequence>
<dbReference type="InterPro" id="IPR043519">
    <property type="entry name" value="NT_sf"/>
</dbReference>
<evidence type="ECO:0000313" key="3">
    <source>
        <dbReference type="Proteomes" id="UP000789739"/>
    </source>
</evidence>
<protein>
    <submittedName>
        <fullName evidence="2">10964_t:CDS:1</fullName>
    </submittedName>
</protein>
<dbReference type="HAMAP" id="MF_01477">
    <property type="entry name" value="Iojap_RsfS"/>
    <property type="match status" value="1"/>
</dbReference>
<dbReference type="Gene3D" id="3.30.460.10">
    <property type="entry name" value="Beta Polymerase, domain 2"/>
    <property type="match status" value="1"/>
</dbReference>
<dbReference type="AlphaFoldDB" id="A0A9N9FVP4"/>
<comment type="similarity">
    <text evidence="1">Belongs to the Iojap/RsfS family.</text>
</comment>
<evidence type="ECO:0000256" key="1">
    <source>
        <dbReference type="ARBA" id="ARBA00010574"/>
    </source>
</evidence>
<gene>
    <name evidence="2" type="ORF">PBRASI_LOCUS5712</name>
</gene>
<comment type="caution">
    <text evidence="2">The sequence shown here is derived from an EMBL/GenBank/DDBJ whole genome shotgun (WGS) entry which is preliminary data.</text>
</comment>
<reference evidence="2" key="1">
    <citation type="submission" date="2021-06" db="EMBL/GenBank/DDBJ databases">
        <authorList>
            <person name="Kallberg Y."/>
            <person name="Tangrot J."/>
            <person name="Rosling A."/>
        </authorList>
    </citation>
    <scope>NUCLEOTIDE SEQUENCE</scope>
    <source>
        <strain evidence="2">BR232B</strain>
    </source>
</reference>
<organism evidence="2 3">
    <name type="scientific">Paraglomus brasilianum</name>
    <dbReference type="NCBI Taxonomy" id="144538"/>
    <lineage>
        <taxon>Eukaryota</taxon>
        <taxon>Fungi</taxon>
        <taxon>Fungi incertae sedis</taxon>
        <taxon>Mucoromycota</taxon>
        <taxon>Glomeromycotina</taxon>
        <taxon>Glomeromycetes</taxon>
        <taxon>Paraglomerales</taxon>
        <taxon>Paraglomeraceae</taxon>
        <taxon>Paraglomus</taxon>
    </lineage>
</organism>
<dbReference type="GO" id="GO:0043023">
    <property type="term" value="F:ribosomal large subunit binding"/>
    <property type="evidence" value="ECO:0007669"/>
    <property type="project" value="TreeGrafter"/>
</dbReference>
<evidence type="ECO:0000313" key="2">
    <source>
        <dbReference type="EMBL" id="CAG8563405.1"/>
    </source>
</evidence>
<dbReference type="Pfam" id="PF02410">
    <property type="entry name" value="RsfS"/>
    <property type="match status" value="1"/>
</dbReference>
<dbReference type="GO" id="GO:0090071">
    <property type="term" value="P:negative regulation of ribosome biogenesis"/>
    <property type="evidence" value="ECO:0007669"/>
    <property type="project" value="TreeGrafter"/>
</dbReference>
<dbReference type="GO" id="GO:0017148">
    <property type="term" value="P:negative regulation of translation"/>
    <property type="evidence" value="ECO:0007669"/>
    <property type="project" value="TreeGrafter"/>
</dbReference>